<dbReference type="GeneID" id="69006533"/>
<dbReference type="Proteomes" id="UP000217994">
    <property type="component" value="Unassembled WGS sequence"/>
</dbReference>
<dbReference type="EMBL" id="MTZU01000024">
    <property type="protein sequence ID" value="PCE32799.1"/>
    <property type="molecule type" value="Genomic_DNA"/>
</dbReference>
<accession>A0A2A4FKD3</accession>
<evidence type="ECO:0000313" key="2">
    <source>
        <dbReference type="EMBL" id="PCE32799.1"/>
    </source>
</evidence>
<reference evidence="2 3" key="1">
    <citation type="submission" date="2017-01" db="EMBL/GenBank/DDBJ databases">
        <title>Whole-Genome Shotgun Sequencing of Two beta-Proteobacterial Species in Search of the Bulgecin Biosynthetic Cluster.</title>
        <authorList>
            <person name="Horsman M.E."/>
            <person name="Marous D.R."/>
            <person name="Li R."/>
            <person name="Oliver R.A."/>
            <person name="Byun B."/>
            <person name="Emrich S.J."/>
            <person name="Boggess B."/>
            <person name="Townsend C.A."/>
            <person name="Mobashery S."/>
        </authorList>
    </citation>
    <scope>NUCLEOTIDE SEQUENCE [LARGE SCALE GENOMIC DNA]</scope>
    <source>
        <strain evidence="2 3">ATCC 31433</strain>
    </source>
</reference>
<comment type="caution">
    <text evidence="2">The sequence shown here is derived from an EMBL/GenBank/DDBJ whole genome shotgun (WGS) entry which is preliminary data.</text>
</comment>
<gene>
    <name evidence="2" type="ORF">BZL54_09105</name>
</gene>
<evidence type="ECO:0000256" key="1">
    <source>
        <dbReference type="SAM" id="MobiDB-lite"/>
    </source>
</evidence>
<dbReference type="RefSeq" id="WP_084909070.1">
    <property type="nucleotide sequence ID" value="NZ_CP020738.1"/>
</dbReference>
<protein>
    <submittedName>
        <fullName evidence="2">Uncharacterized protein</fullName>
    </submittedName>
</protein>
<sequence length="68" mass="7974">MQKAHMPTHLLRVEWQLLRMRGDFDSAIQRESVRKSLESSARAREIREQRRAATRADIKRLQAGDAED</sequence>
<feature type="compositionally biased region" description="Basic and acidic residues" evidence="1">
    <location>
        <begin position="31"/>
        <end position="62"/>
    </location>
</feature>
<dbReference type="AlphaFoldDB" id="A0A2A4FKD3"/>
<evidence type="ECO:0000313" key="3">
    <source>
        <dbReference type="Proteomes" id="UP000217994"/>
    </source>
</evidence>
<organism evidence="2 3">
    <name type="scientific">Burkholderia ubonensis subsp. mesacidophila</name>
    <dbReference type="NCBI Taxonomy" id="265293"/>
    <lineage>
        <taxon>Bacteria</taxon>
        <taxon>Pseudomonadati</taxon>
        <taxon>Pseudomonadota</taxon>
        <taxon>Betaproteobacteria</taxon>
        <taxon>Burkholderiales</taxon>
        <taxon>Burkholderiaceae</taxon>
        <taxon>Burkholderia</taxon>
        <taxon>Burkholderia cepacia complex</taxon>
    </lineage>
</organism>
<feature type="region of interest" description="Disordered" evidence="1">
    <location>
        <begin position="31"/>
        <end position="68"/>
    </location>
</feature>
<name>A0A2A4FKD3_9BURK</name>
<proteinExistence type="predicted"/>